<keyword evidence="2" id="KW-1185">Reference proteome</keyword>
<dbReference type="Proteomes" id="UP000613580">
    <property type="component" value="Unassembled WGS sequence"/>
</dbReference>
<sequence length="392" mass="43940">MAVNIAIPELLEEMTPHLPIATLLFRAPGFLGDKAILVHFPLFCQAVHRSPHLGSYIHRLEVETTSTGLLDKGFSEPLRRLLDAGLLPSLNHWHFAFDFGRGEGAARESQHGAAMVVQRILGLPTMESVQIGGVMTSGNWTTILTECFALCSPKLVTISLLELSIVVPKLWTRKIDEAGQIPSQGVQPRLLAFRRGVLPWLEGTPAPMDWSRLETLALSSTDFTWLAASPLKRGILTRIHTLHVFDLLNWEKDAVSQCFDALQTTRSLRILEFTIRHDRMLPLHAFLTRVSPGDLHLERIVVHIERFHTSEGWLHTITQDLDGPAETMVREGRLTRLEVELSGPELRNRSKAALRALQRCFPKMGSLGSGALWLGRVITPEDNCDEEEVYEL</sequence>
<dbReference type="AlphaFoldDB" id="A0A8H6S1C9"/>
<evidence type="ECO:0000313" key="2">
    <source>
        <dbReference type="Proteomes" id="UP000613580"/>
    </source>
</evidence>
<dbReference type="EMBL" id="JACAZE010000026">
    <property type="protein sequence ID" value="KAF7290415.1"/>
    <property type="molecule type" value="Genomic_DNA"/>
</dbReference>
<comment type="caution">
    <text evidence="1">The sequence shown here is derived from an EMBL/GenBank/DDBJ whole genome shotgun (WGS) entry which is preliminary data.</text>
</comment>
<accession>A0A8H6S1C9</accession>
<proteinExistence type="predicted"/>
<organism evidence="1 2">
    <name type="scientific">Mycena chlorophos</name>
    <name type="common">Agaric fungus</name>
    <name type="synonym">Agaricus chlorophos</name>
    <dbReference type="NCBI Taxonomy" id="658473"/>
    <lineage>
        <taxon>Eukaryota</taxon>
        <taxon>Fungi</taxon>
        <taxon>Dikarya</taxon>
        <taxon>Basidiomycota</taxon>
        <taxon>Agaricomycotina</taxon>
        <taxon>Agaricomycetes</taxon>
        <taxon>Agaricomycetidae</taxon>
        <taxon>Agaricales</taxon>
        <taxon>Marasmiineae</taxon>
        <taxon>Mycenaceae</taxon>
        <taxon>Mycena</taxon>
    </lineage>
</organism>
<gene>
    <name evidence="1" type="ORF">HMN09_01299600</name>
</gene>
<evidence type="ECO:0000313" key="1">
    <source>
        <dbReference type="EMBL" id="KAF7290415.1"/>
    </source>
</evidence>
<name>A0A8H6S1C9_MYCCL</name>
<protein>
    <submittedName>
        <fullName evidence="1">Uncharacterized protein</fullName>
    </submittedName>
</protein>
<reference evidence="1" key="1">
    <citation type="submission" date="2020-05" db="EMBL/GenBank/DDBJ databases">
        <title>Mycena genomes resolve the evolution of fungal bioluminescence.</title>
        <authorList>
            <person name="Tsai I.J."/>
        </authorList>
    </citation>
    <scope>NUCLEOTIDE SEQUENCE</scope>
    <source>
        <strain evidence="1">110903Hualien_Pintung</strain>
    </source>
</reference>